<dbReference type="Gene3D" id="3.30.710.10">
    <property type="entry name" value="Potassium Channel Kv1.1, Chain A"/>
    <property type="match status" value="1"/>
</dbReference>
<comment type="caution">
    <text evidence="1">The sequence shown here is derived from an EMBL/GenBank/DDBJ whole genome shotgun (WGS) entry which is preliminary data.</text>
</comment>
<dbReference type="Proteomes" id="UP001281003">
    <property type="component" value="Unassembled WGS sequence"/>
</dbReference>
<sequence length="211" mass="23894">MAALQSSNLETVYIDPNGDLLIDATANPICSTRFRVCSNALRRQSPVWEKMLFGPWKEAKPTDGSPWIVELPDDPDHSLHIIFDIIHANYEGIPPFPSVIIIYDLMTVAHKYDVVHLTRPWSSQWSSIASNSILPAADVVRSLFIAWELGDEHLFALRLEEIALQVEVDLDGRLVYGKDIFLEEVEHLGPLDVLGKFGPRRDYSGSKKRWT</sequence>
<dbReference type="SUPFAM" id="SSF54695">
    <property type="entry name" value="POZ domain"/>
    <property type="match status" value="1"/>
</dbReference>
<keyword evidence="2" id="KW-1185">Reference proteome</keyword>
<evidence type="ECO:0008006" key="3">
    <source>
        <dbReference type="Google" id="ProtNLM"/>
    </source>
</evidence>
<reference evidence="1" key="2">
    <citation type="submission" date="2023-07" db="EMBL/GenBank/DDBJ databases">
        <authorList>
            <consortium name="Lawrence Berkeley National Laboratory"/>
            <person name="Haridas S."/>
            <person name="Hensen N."/>
            <person name="Bonometti L."/>
            <person name="Westerberg I."/>
            <person name="Brannstrom I.O."/>
            <person name="Guillou S."/>
            <person name="Cros-Aarteil S."/>
            <person name="Calhoun S."/>
            <person name="Kuo A."/>
            <person name="Mondo S."/>
            <person name="Pangilinan J."/>
            <person name="Riley R."/>
            <person name="LaButti K."/>
            <person name="Andreopoulos B."/>
            <person name="Lipzen A."/>
            <person name="Chen C."/>
            <person name="Yanf M."/>
            <person name="Daum C."/>
            <person name="Ng V."/>
            <person name="Clum A."/>
            <person name="Steindorff A."/>
            <person name="Ohm R."/>
            <person name="Martin F."/>
            <person name="Silar P."/>
            <person name="Natvig D."/>
            <person name="Lalanne C."/>
            <person name="Gautier V."/>
            <person name="Ament-velasquez S.L."/>
            <person name="Kruys A."/>
            <person name="Hutchinson M.I."/>
            <person name="Powell A.J."/>
            <person name="Barry K."/>
            <person name="Miller A.N."/>
            <person name="Grigoriev I.V."/>
            <person name="Debuchy R."/>
            <person name="Gladieux P."/>
            <person name="Thoren M.H."/>
            <person name="Johannesson H."/>
        </authorList>
    </citation>
    <scope>NUCLEOTIDE SEQUENCE</scope>
    <source>
        <strain evidence="1">FGSC 1904</strain>
    </source>
</reference>
<dbReference type="AlphaFoldDB" id="A0AAE0PHS9"/>
<dbReference type="InterPro" id="IPR011333">
    <property type="entry name" value="SKP1/BTB/POZ_sf"/>
</dbReference>
<protein>
    <recommendedName>
        <fullName evidence="3">Nuclear pore protein</fullName>
    </recommendedName>
</protein>
<reference evidence="1" key="1">
    <citation type="journal article" date="2023" name="Mol. Phylogenet. Evol.">
        <title>Genome-scale phylogeny and comparative genomics of the fungal order Sordariales.</title>
        <authorList>
            <person name="Hensen N."/>
            <person name="Bonometti L."/>
            <person name="Westerberg I."/>
            <person name="Brannstrom I.O."/>
            <person name="Guillou S."/>
            <person name="Cros-Aarteil S."/>
            <person name="Calhoun S."/>
            <person name="Haridas S."/>
            <person name="Kuo A."/>
            <person name="Mondo S."/>
            <person name="Pangilinan J."/>
            <person name="Riley R."/>
            <person name="LaButti K."/>
            <person name="Andreopoulos B."/>
            <person name="Lipzen A."/>
            <person name="Chen C."/>
            <person name="Yan M."/>
            <person name="Daum C."/>
            <person name="Ng V."/>
            <person name="Clum A."/>
            <person name="Steindorff A."/>
            <person name="Ohm R.A."/>
            <person name="Martin F."/>
            <person name="Silar P."/>
            <person name="Natvig D.O."/>
            <person name="Lalanne C."/>
            <person name="Gautier V."/>
            <person name="Ament-Velasquez S.L."/>
            <person name="Kruys A."/>
            <person name="Hutchinson M.I."/>
            <person name="Powell A.J."/>
            <person name="Barry K."/>
            <person name="Miller A.N."/>
            <person name="Grigoriev I.V."/>
            <person name="Debuchy R."/>
            <person name="Gladieux P."/>
            <person name="Hiltunen Thoren M."/>
            <person name="Johannesson H."/>
        </authorList>
    </citation>
    <scope>NUCLEOTIDE SEQUENCE</scope>
    <source>
        <strain evidence="1">FGSC 1904</strain>
    </source>
</reference>
<evidence type="ECO:0000313" key="1">
    <source>
        <dbReference type="EMBL" id="KAK3400228.1"/>
    </source>
</evidence>
<gene>
    <name evidence="1" type="ORF">B0T20DRAFT_350048</name>
</gene>
<evidence type="ECO:0000313" key="2">
    <source>
        <dbReference type="Proteomes" id="UP001281003"/>
    </source>
</evidence>
<organism evidence="1 2">
    <name type="scientific">Sordaria brevicollis</name>
    <dbReference type="NCBI Taxonomy" id="83679"/>
    <lineage>
        <taxon>Eukaryota</taxon>
        <taxon>Fungi</taxon>
        <taxon>Dikarya</taxon>
        <taxon>Ascomycota</taxon>
        <taxon>Pezizomycotina</taxon>
        <taxon>Sordariomycetes</taxon>
        <taxon>Sordariomycetidae</taxon>
        <taxon>Sordariales</taxon>
        <taxon>Sordariaceae</taxon>
        <taxon>Sordaria</taxon>
    </lineage>
</organism>
<name>A0AAE0PHS9_SORBR</name>
<dbReference type="EMBL" id="JAUTDP010000004">
    <property type="protein sequence ID" value="KAK3400228.1"/>
    <property type="molecule type" value="Genomic_DNA"/>
</dbReference>
<proteinExistence type="predicted"/>
<accession>A0AAE0PHS9</accession>